<comment type="caution">
    <text evidence="2">The sequence shown here is derived from an EMBL/GenBank/DDBJ whole genome shotgun (WGS) entry which is preliminary data.</text>
</comment>
<proteinExistence type="predicted"/>
<dbReference type="AlphaFoldDB" id="A0AAE0BQW8"/>
<organism evidence="2 3">
    <name type="scientific">Cymbomonas tetramitiformis</name>
    <dbReference type="NCBI Taxonomy" id="36881"/>
    <lineage>
        <taxon>Eukaryota</taxon>
        <taxon>Viridiplantae</taxon>
        <taxon>Chlorophyta</taxon>
        <taxon>Pyramimonadophyceae</taxon>
        <taxon>Pyramimonadales</taxon>
        <taxon>Pyramimonadaceae</taxon>
        <taxon>Cymbomonas</taxon>
    </lineage>
</organism>
<dbReference type="Proteomes" id="UP001190700">
    <property type="component" value="Unassembled WGS sequence"/>
</dbReference>
<evidence type="ECO:0000256" key="1">
    <source>
        <dbReference type="SAM" id="SignalP"/>
    </source>
</evidence>
<reference evidence="2 3" key="1">
    <citation type="journal article" date="2015" name="Genome Biol. Evol.">
        <title>Comparative Genomics of a Bacterivorous Green Alga Reveals Evolutionary Causalities and Consequences of Phago-Mixotrophic Mode of Nutrition.</title>
        <authorList>
            <person name="Burns J.A."/>
            <person name="Paasch A."/>
            <person name="Narechania A."/>
            <person name="Kim E."/>
        </authorList>
    </citation>
    <scope>NUCLEOTIDE SEQUENCE [LARGE SCALE GENOMIC DNA]</scope>
    <source>
        <strain evidence="2 3">PLY_AMNH</strain>
    </source>
</reference>
<name>A0AAE0BQW8_9CHLO</name>
<gene>
    <name evidence="2" type="ORF">CYMTET_49652</name>
</gene>
<feature type="chain" id="PRO_5042087551" evidence="1">
    <location>
        <begin position="22"/>
        <end position="846"/>
    </location>
</feature>
<keyword evidence="3" id="KW-1185">Reference proteome</keyword>
<protein>
    <submittedName>
        <fullName evidence="2">Uncharacterized protein</fullName>
    </submittedName>
</protein>
<keyword evidence="1" id="KW-0732">Signal</keyword>
<sequence length="846" mass="89119">MWRLSPAVFAIDSSLASGCFGGVDVCGCGELGAGGAQLSKVVRRLDSGALAPQAGTPVLEEAAVEAECTPLPVASAPRGRGCGKWRLWAPESLRVPEEVPAFGRRGFGTCQPTRQKELSKAGFRLVALVRRSELTRSSSVAEPLLSRDDATWHLSALLPEDGEFLHAAHRCAAVISPCLQLGASFPLVQEISVGGCACGGVVDEFGYHNLASIRMGMFTHGCPISVEGASSSMPWSVVLVRALMIVEGAAFVLLHTAAVEERQKVIAYGNATPHKQAALPSQPASFPLFVSRIDLMIEGTLQGHDRSHKEGRSAACVKAVGVMMGKMCNLAPQILADIQSLLGDQIRAETNIAKEERALRDDLDLLLDVLQMHSRRLADAVLASGTARFGANPLESLRAEPHKQTDANILAAVTGDPVSPWAAAFPADYWDSISTGRIGRAKFLDATAQFFLRLQPAGPAVSACVPPPEVPHLARLQLAGILVQDAAQPLGYKFPIHWDVGAATAVWRDVREQSIQRWKDVGYFVKSLRDFAVAQAPIAGAAGGPAGQLLQVGGVPVVGALAVAAAEAPDPAILLLQQQLAQQQADHAAALIAIQAQLAAQAASHAAALAAVPAAAAARVVDPAVCVLLDELSASAICTEKWSRESLDLLAETAHPAKMSLLIHLCPELEAEDPDTLVGPRATLELLQARALLKKTLTEWQNFVALADPAFVTPEFHGLGGGHATMCAGPRAMPAAGGATTALAMVPKTPTKPELFRQRESDIEARGDPVSDEAAQFTGGGSLLTRLAPAMRSGGLHAKSRLHLKTKCKSIEERGQAFLHIAIDCPSKEQGAVVFPCLVLTACFAV</sequence>
<accession>A0AAE0BQW8</accession>
<feature type="signal peptide" evidence="1">
    <location>
        <begin position="1"/>
        <end position="21"/>
    </location>
</feature>
<evidence type="ECO:0000313" key="2">
    <source>
        <dbReference type="EMBL" id="KAK3240513.1"/>
    </source>
</evidence>
<evidence type="ECO:0000313" key="3">
    <source>
        <dbReference type="Proteomes" id="UP001190700"/>
    </source>
</evidence>
<dbReference type="EMBL" id="LGRX02033622">
    <property type="protein sequence ID" value="KAK3240513.1"/>
    <property type="molecule type" value="Genomic_DNA"/>
</dbReference>